<reference evidence="2 3" key="1">
    <citation type="submission" date="2019-01" db="EMBL/GenBank/DDBJ databases">
        <title>Draft Genome and Complete Hox-Cluster Characterization of the Sterlet Sturgeon (Acipenser ruthenus).</title>
        <authorList>
            <person name="Wei Q."/>
        </authorList>
    </citation>
    <scope>NUCLEOTIDE SEQUENCE [LARGE SCALE GENOMIC DNA]</scope>
    <source>
        <strain evidence="2">WHYD16114868_AA</strain>
        <tissue evidence="2">Blood</tissue>
    </source>
</reference>
<accession>A0A444U2Q3</accession>
<dbReference type="Proteomes" id="UP000289886">
    <property type="component" value="Unassembled WGS sequence"/>
</dbReference>
<organism evidence="2 3">
    <name type="scientific">Acipenser ruthenus</name>
    <name type="common">Sterlet sturgeon</name>
    <dbReference type="NCBI Taxonomy" id="7906"/>
    <lineage>
        <taxon>Eukaryota</taxon>
        <taxon>Metazoa</taxon>
        <taxon>Chordata</taxon>
        <taxon>Craniata</taxon>
        <taxon>Vertebrata</taxon>
        <taxon>Euteleostomi</taxon>
        <taxon>Actinopterygii</taxon>
        <taxon>Chondrostei</taxon>
        <taxon>Acipenseriformes</taxon>
        <taxon>Acipenseridae</taxon>
        <taxon>Acipenser</taxon>
    </lineage>
</organism>
<comment type="caution">
    <text evidence="2">The sequence shown here is derived from an EMBL/GenBank/DDBJ whole genome shotgun (WGS) entry which is preliminary data.</text>
</comment>
<dbReference type="Pfam" id="PF25552">
    <property type="entry name" value="LIFR_D4"/>
    <property type="match status" value="1"/>
</dbReference>
<proteinExistence type="predicted"/>
<protein>
    <submittedName>
        <fullName evidence="2">Leukemia inhibitory factor receptor</fullName>
    </submittedName>
</protein>
<feature type="transmembrane region" description="Helical" evidence="1">
    <location>
        <begin position="159"/>
        <end position="182"/>
    </location>
</feature>
<keyword evidence="1" id="KW-0812">Transmembrane</keyword>
<dbReference type="EMBL" id="SCEB01215446">
    <property type="protein sequence ID" value="RXM29483.1"/>
    <property type="molecule type" value="Genomic_DNA"/>
</dbReference>
<keyword evidence="3" id="KW-1185">Reference proteome</keyword>
<dbReference type="AlphaFoldDB" id="A0A444U2Q3"/>
<gene>
    <name evidence="2" type="ORF">EOD39_8758</name>
</gene>
<dbReference type="Gene3D" id="2.60.40.10">
    <property type="entry name" value="Immunoglobulins"/>
    <property type="match status" value="1"/>
</dbReference>
<dbReference type="InterPro" id="IPR013783">
    <property type="entry name" value="Ig-like_fold"/>
</dbReference>
<sequence length="339" mass="37782">MQQAARLLQKVGKCQKESCSFKVTPGQNVYNITVKAKNKVGKAAAHLNMDITHRVYPVDLSEVSKNGVGPRTVNLSWFLKANYSSLGIVCQTNITTDNGNQKLTSKTVQSTEPEDCTYCKIEIVESKKEKEELLPTPSSEFESENEEFTVSHTVSPAGLLFKLGMVFLVPVLVALIVIMCAWQYRRKLKKLGLLICSSSTSENIRALQWDSSIFETSKTVQSTEPEDCTYCKIEIVESKKEKEELLPTPSSEFESENEEFTVSHTAWTYCLNKPPAPGEKENTDFKDLKGSVEFANLSYFPDQNLLGSQESDPQHASIPTNLSPIKMAIATLDYVSHTS</sequence>
<evidence type="ECO:0000256" key="1">
    <source>
        <dbReference type="SAM" id="Phobius"/>
    </source>
</evidence>
<evidence type="ECO:0000313" key="2">
    <source>
        <dbReference type="EMBL" id="RXM29483.1"/>
    </source>
</evidence>
<keyword evidence="1" id="KW-1133">Transmembrane helix</keyword>
<evidence type="ECO:0000313" key="3">
    <source>
        <dbReference type="Proteomes" id="UP000289886"/>
    </source>
</evidence>
<keyword evidence="1" id="KW-0472">Membrane</keyword>
<name>A0A444U2Q3_ACIRT</name>
<keyword evidence="2" id="KW-0675">Receptor</keyword>